<sequence length="622" mass="69140">MEIERLASAEAFGAVGNEALSALLAHGTEHRLEDGEIIFRVGEPDQNILYIVYDGRVTLTGTDGTSTLYEAVALLGLSSYFDDEPYSLTARATGPCHLIEVPFSAVRRLEREHPALADALSHIIADRIRAGTTQWRTGAVGALSQPVRWAMTAPLVSLPASARLTEAYQLMAARGIGSLGVVDAQDRLIGLATIKSLAQSVLIERQSPDAQLSTAAMPARRIPPDAALWQAEEIQAREALKYLVVAENDQPLGMLSQSNIIETIRAHQTLLRDRVARAVTLTDLQALAAELPTVARQAREANREASRAVTQLSEFHIQLQRRCVEMLLTELASEGLGPPPRRYALLIMGSLARRESLLNPDQDNALIIADNRPGETEPSPLDDREQRWFDTFADRLNHRLDALGYDWCQGDIMARTPVWHRQLGEWRQWVMTATRHPNGDRARWANIFLDFELLQGDAGLVDALWRAVLEAVAQHRKLLRFMAADDAEGSPALGLFNRLVTSEREEARGRVDIKRNGMRILANGCRIYALGHQVRATGTLARLQALRHHGVLTPDKVDSLVAAQEALLGLLLDHQLRQWGEGRRPDKYIAPDRLDEMQRQALVTSLRAIRRFQDRVQGVFGL</sequence>
<dbReference type="Pfam" id="PF10335">
    <property type="entry name" value="DUF294_C"/>
    <property type="match status" value="1"/>
</dbReference>
<dbReference type="GO" id="GO:0008773">
    <property type="term" value="F:[protein-PII] uridylyltransferase activity"/>
    <property type="evidence" value="ECO:0007669"/>
    <property type="project" value="InterPro"/>
</dbReference>
<dbReference type="InterPro" id="IPR050397">
    <property type="entry name" value="Env_Response_Regulators"/>
</dbReference>
<dbReference type="InterPro" id="IPR000595">
    <property type="entry name" value="cNMP-bd_dom"/>
</dbReference>
<evidence type="ECO:0000313" key="3">
    <source>
        <dbReference type="EMBL" id="RLK50865.1"/>
    </source>
</evidence>
<dbReference type="EMBL" id="RCDA01000001">
    <property type="protein sequence ID" value="RLK50865.1"/>
    <property type="molecule type" value="Genomic_DNA"/>
</dbReference>
<keyword evidence="4" id="KW-1185">Reference proteome</keyword>
<dbReference type="InterPro" id="IPR005105">
    <property type="entry name" value="GlnD_Uridyltrans_N"/>
</dbReference>
<dbReference type="OrthoDB" id="9808528at2"/>
<dbReference type="Pfam" id="PF00571">
    <property type="entry name" value="CBS"/>
    <property type="match status" value="1"/>
</dbReference>
<comment type="caution">
    <text evidence="3">The sequence shown here is derived from an EMBL/GenBank/DDBJ whole genome shotgun (WGS) entry which is preliminary data.</text>
</comment>
<reference evidence="3 4" key="1">
    <citation type="submission" date="2018-10" db="EMBL/GenBank/DDBJ databases">
        <title>Genomic Encyclopedia of Type Strains, Phase IV (KMG-IV): sequencing the most valuable type-strain genomes for metagenomic binning, comparative biology and taxonomic classification.</title>
        <authorList>
            <person name="Goeker M."/>
        </authorList>
    </citation>
    <scope>NUCLEOTIDE SEQUENCE [LARGE SCALE GENOMIC DNA]</scope>
    <source>
        <strain evidence="3 4">DSM 12769</strain>
    </source>
</reference>
<dbReference type="CDD" id="cd00038">
    <property type="entry name" value="CAP_ED"/>
    <property type="match status" value="1"/>
</dbReference>
<dbReference type="InterPro" id="IPR000644">
    <property type="entry name" value="CBS_dom"/>
</dbReference>
<dbReference type="AlphaFoldDB" id="A0A498C503"/>
<proteinExistence type="predicted"/>
<dbReference type="InterPro" id="IPR018490">
    <property type="entry name" value="cNMP-bd_dom_sf"/>
</dbReference>
<dbReference type="Gene3D" id="3.10.580.10">
    <property type="entry name" value="CBS-domain"/>
    <property type="match status" value="1"/>
</dbReference>
<protein>
    <submittedName>
        <fullName evidence="3">Cyclic nucleotide-binding protein</fullName>
    </submittedName>
</protein>
<dbReference type="RefSeq" id="WP_121441321.1">
    <property type="nucleotide sequence ID" value="NZ_RCDA01000001.1"/>
</dbReference>
<dbReference type="InterPro" id="IPR046342">
    <property type="entry name" value="CBS_dom_sf"/>
</dbReference>
<keyword evidence="1" id="KW-0129">CBS domain</keyword>
<dbReference type="PANTHER" id="PTHR24567">
    <property type="entry name" value="CRP FAMILY TRANSCRIPTIONAL REGULATORY PROTEIN"/>
    <property type="match status" value="1"/>
</dbReference>
<dbReference type="PANTHER" id="PTHR24567:SF68">
    <property type="entry name" value="DNA-BINDING TRANSCRIPTIONAL DUAL REGULATOR CRP"/>
    <property type="match status" value="1"/>
</dbReference>
<dbReference type="InterPro" id="IPR014710">
    <property type="entry name" value="RmlC-like_jellyroll"/>
</dbReference>
<dbReference type="CDD" id="cd05401">
    <property type="entry name" value="NT_GlnE_GlnD_like"/>
    <property type="match status" value="1"/>
</dbReference>
<dbReference type="GO" id="GO:0003700">
    <property type="term" value="F:DNA-binding transcription factor activity"/>
    <property type="evidence" value="ECO:0007669"/>
    <property type="project" value="TreeGrafter"/>
</dbReference>
<name>A0A498C503_9GAMM</name>
<dbReference type="GO" id="GO:0005829">
    <property type="term" value="C:cytosol"/>
    <property type="evidence" value="ECO:0007669"/>
    <property type="project" value="TreeGrafter"/>
</dbReference>
<dbReference type="Proteomes" id="UP000275461">
    <property type="component" value="Unassembled WGS sequence"/>
</dbReference>
<gene>
    <name evidence="3" type="ORF">DFR31_0774</name>
</gene>
<dbReference type="PROSITE" id="PS51371">
    <property type="entry name" value="CBS"/>
    <property type="match status" value="1"/>
</dbReference>
<dbReference type="Pfam" id="PF00027">
    <property type="entry name" value="cNMP_binding"/>
    <property type="match status" value="1"/>
</dbReference>
<evidence type="ECO:0000256" key="1">
    <source>
        <dbReference type="PROSITE-ProRule" id="PRU00703"/>
    </source>
</evidence>
<evidence type="ECO:0000313" key="4">
    <source>
        <dbReference type="Proteomes" id="UP000275461"/>
    </source>
</evidence>
<dbReference type="SUPFAM" id="SSF54631">
    <property type="entry name" value="CBS-domain pair"/>
    <property type="match status" value="1"/>
</dbReference>
<dbReference type="Gene3D" id="2.60.120.10">
    <property type="entry name" value="Jelly Rolls"/>
    <property type="match status" value="1"/>
</dbReference>
<dbReference type="Pfam" id="PF03445">
    <property type="entry name" value="DUF294"/>
    <property type="match status" value="1"/>
</dbReference>
<dbReference type="SUPFAM" id="SSF51206">
    <property type="entry name" value="cAMP-binding domain-like"/>
    <property type="match status" value="1"/>
</dbReference>
<feature type="domain" description="CBS" evidence="2">
    <location>
        <begin position="151"/>
        <end position="207"/>
    </location>
</feature>
<organism evidence="3 4">
    <name type="scientific">Alkalispirillum mobile</name>
    <dbReference type="NCBI Taxonomy" id="85925"/>
    <lineage>
        <taxon>Bacteria</taxon>
        <taxon>Pseudomonadati</taxon>
        <taxon>Pseudomonadota</taxon>
        <taxon>Gammaproteobacteria</taxon>
        <taxon>Chromatiales</taxon>
        <taxon>Ectothiorhodospiraceae</taxon>
        <taxon>Alkalispirillum</taxon>
    </lineage>
</organism>
<dbReference type="InterPro" id="IPR018821">
    <property type="entry name" value="DUF294_put_nucleoTrafse_sb-bd"/>
</dbReference>
<accession>A0A498C503</accession>
<dbReference type="SMART" id="SM00116">
    <property type="entry name" value="CBS"/>
    <property type="match status" value="2"/>
</dbReference>
<evidence type="ECO:0000259" key="2">
    <source>
        <dbReference type="PROSITE" id="PS51371"/>
    </source>
</evidence>